<dbReference type="AlphaFoldDB" id="A0AAW0GLX3"/>
<evidence type="ECO:0000256" key="1">
    <source>
        <dbReference type="ARBA" id="ARBA00004127"/>
    </source>
</evidence>
<feature type="transmembrane region" description="Helical" evidence="6">
    <location>
        <begin position="131"/>
        <end position="148"/>
    </location>
</feature>
<organism evidence="8 9">
    <name type="scientific">Cerrena zonata</name>
    <dbReference type="NCBI Taxonomy" id="2478898"/>
    <lineage>
        <taxon>Eukaryota</taxon>
        <taxon>Fungi</taxon>
        <taxon>Dikarya</taxon>
        <taxon>Basidiomycota</taxon>
        <taxon>Agaricomycotina</taxon>
        <taxon>Agaricomycetes</taxon>
        <taxon>Polyporales</taxon>
        <taxon>Cerrenaceae</taxon>
        <taxon>Cerrena</taxon>
    </lineage>
</organism>
<dbReference type="InterPro" id="IPR006614">
    <property type="entry name" value="Peroxin/Ferlin"/>
</dbReference>
<evidence type="ECO:0000256" key="6">
    <source>
        <dbReference type="SAM" id="Phobius"/>
    </source>
</evidence>
<dbReference type="InterPro" id="IPR052646">
    <property type="entry name" value="Peroxisomal_PEX28-32"/>
</dbReference>
<dbReference type="Pfam" id="PF06398">
    <property type="entry name" value="Pex24p"/>
    <property type="match status" value="1"/>
</dbReference>
<name>A0AAW0GLX3_9APHY</name>
<feature type="domain" description="Peroxin/Ferlin" evidence="7">
    <location>
        <begin position="231"/>
        <end position="309"/>
    </location>
</feature>
<dbReference type="PANTHER" id="PTHR31679:SF2">
    <property type="entry name" value="PEROXISOMAL MEMBRANE PROTEIN PEX30-RELATED"/>
    <property type="match status" value="1"/>
</dbReference>
<sequence length="504" mass="56391">MSRPPQETPAIPLAEFLNSIPSPLVTVLVGLRPYASHIRHAIEVVTWRSSWEESWLALALWWAACLLSDVALRYVLPIAMLLVLLAAQWTSKPQAPVPPITEDNLQQAIADLTAIHSLLPSLSALKTPRSAPNLAVLVRVLAILYVPYLALTYFVRLRVILAIAGTILLTWKARWSKAIRRGFWRSAWIRWSTYRTWSFLSGQPLPPRIVSPQTVKNARISTMTSTQEVNTIRFLFTVYENQRWWMGLDWTAALLPGERPSWCSASQQPVAPPSVFSLPAPTTVYMREGNKRLKRVARWTWEEDEWRVLLHKEGTIPSRVERPLPMEEPGAPSGANRLMKVAGKMRQASLSGPSDATEKGEGEEGKKSTEGGGKDNGYDDDVYTDGDGWVFGDNKWENCSGKGGMGKYTRYRRWTRIAVLSETVETVEDGEVGIRRDDGSPGRRYSHSQAKMPTHSKSLSQSTPTTELSSTYDNSPLVSSPTEERSKLRQRLQAAVKGSSTHTS</sequence>
<gene>
    <name evidence="8" type="ORF">QCA50_004454</name>
</gene>
<feature type="compositionally biased region" description="Basic and acidic residues" evidence="5">
    <location>
        <begin position="356"/>
        <end position="377"/>
    </location>
</feature>
<dbReference type="GO" id="GO:0005778">
    <property type="term" value="C:peroxisomal membrane"/>
    <property type="evidence" value="ECO:0007669"/>
    <property type="project" value="TreeGrafter"/>
</dbReference>
<evidence type="ECO:0000313" key="8">
    <source>
        <dbReference type="EMBL" id="KAK7692819.1"/>
    </source>
</evidence>
<feature type="region of interest" description="Disordered" evidence="5">
    <location>
        <begin position="424"/>
        <end position="504"/>
    </location>
</feature>
<evidence type="ECO:0000256" key="4">
    <source>
        <dbReference type="ARBA" id="ARBA00023136"/>
    </source>
</evidence>
<comment type="subcellular location">
    <subcellularLocation>
        <location evidence="1">Endomembrane system</location>
        <topology evidence="1">Multi-pass membrane protein</topology>
    </subcellularLocation>
</comment>
<dbReference type="GO" id="GO:0007031">
    <property type="term" value="P:peroxisome organization"/>
    <property type="evidence" value="ECO:0007669"/>
    <property type="project" value="UniProtKB-ARBA"/>
</dbReference>
<protein>
    <recommendedName>
        <fullName evidence="7">Peroxin/Ferlin domain-containing protein</fullName>
    </recommendedName>
</protein>
<dbReference type="EMBL" id="JASBNA010000004">
    <property type="protein sequence ID" value="KAK7692819.1"/>
    <property type="molecule type" value="Genomic_DNA"/>
</dbReference>
<feature type="region of interest" description="Disordered" evidence="5">
    <location>
        <begin position="344"/>
        <end position="380"/>
    </location>
</feature>
<comment type="caution">
    <text evidence="8">The sequence shown here is derived from an EMBL/GenBank/DDBJ whole genome shotgun (WGS) entry which is preliminary data.</text>
</comment>
<dbReference type="PANTHER" id="PTHR31679">
    <property type="entry name" value="PEROXISOMAL MEMBRANE PROTEIN PEX30-RELATED"/>
    <property type="match status" value="1"/>
</dbReference>
<proteinExistence type="predicted"/>
<reference evidence="8 9" key="1">
    <citation type="submission" date="2022-09" db="EMBL/GenBank/DDBJ databases">
        <authorList>
            <person name="Palmer J.M."/>
        </authorList>
    </citation>
    <scope>NUCLEOTIDE SEQUENCE [LARGE SCALE GENOMIC DNA]</scope>
    <source>
        <strain evidence="8 9">DSM 7382</strain>
    </source>
</reference>
<evidence type="ECO:0000313" key="9">
    <source>
        <dbReference type="Proteomes" id="UP001385951"/>
    </source>
</evidence>
<keyword evidence="4 6" id="KW-0472">Membrane</keyword>
<evidence type="ECO:0000256" key="5">
    <source>
        <dbReference type="SAM" id="MobiDB-lite"/>
    </source>
</evidence>
<feature type="compositionally biased region" description="Basic and acidic residues" evidence="5">
    <location>
        <begin position="432"/>
        <end position="441"/>
    </location>
</feature>
<dbReference type="GO" id="GO:0012505">
    <property type="term" value="C:endomembrane system"/>
    <property type="evidence" value="ECO:0007669"/>
    <property type="project" value="UniProtKB-SubCell"/>
</dbReference>
<dbReference type="InterPro" id="IPR010482">
    <property type="entry name" value="TECPR1-like_DysF"/>
</dbReference>
<dbReference type="Proteomes" id="UP001385951">
    <property type="component" value="Unassembled WGS sequence"/>
</dbReference>
<keyword evidence="3 6" id="KW-1133">Transmembrane helix</keyword>
<evidence type="ECO:0000256" key="2">
    <source>
        <dbReference type="ARBA" id="ARBA00022692"/>
    </source>
</evidence>
<evidence type="ECO:0000259" key="7">
    <source>
        <dbReference type="SMART" id="SM00693"/>
    </source>
</evidence>
<evidence type="ECO:0000256" key="3">
    <source>
        <dbReference type="ARBA" id="ARBA00022989"/>
    </source>
</evidence>
<feature type="compositionally biased region" description="Polar residues" evidence="5">
    <location>
        <begin position="447"/>
        <end position="481"/>
    </location>
</feature>
<keyword evidence="9" id="KW-1185">Reference proteome</keyword>
<accession>A0AAW0GLX3</accession>
<keyword evidence="2 6" id="KW-0812">Transmembrane</keyword>
<dbReference type="SMART" id="SM00693">
    <property type="entry name" value="DysFN"/>
    <property type="match status" value="1"/>
</dbReference>